<keyword evidence="1" id="KW-1133">Transmembrane helix</keyword>
<organism evidence="2 3">
    <name type="scientific">Pendulispora albinea</name>
    <dbReference type="NCBI Taxonomy" id="2741071"/>
    <lineage>
        <taxon>Bacteria</taxon>
        <taxon>Pseudomonadati</taxon>
        <taxon>Myxococcota</taxon>
        <taxon>Myxococcia</taxon>
        <taxon>Myxococcales</taxon>
        <taxon>Sorangiineae</taxon>
        <taxon>Pendulisporaceae</taxon>
        <taxon>Pendulispora</taxon>
    </lineage>
</organism>
<feature type="transmembrane region" description="Helical" evidence="1">
    <location>
        <begin position="99"/>
        <end position="120"/>
    </location>
</feature>
<accession>A0ABZ2M5L8</accession>
<evidence type="ECO:0000313" key="2">
    <source>
        <dbReference type="EMBL" id="WXB18100.1"/>
    </source>
</evidence>
<evidence type="ECO:0000256" key="1">
    <source>
        <dbReference type="SAM" id="Phobius"/>
    </source>
</evidence>
<dbReference type="Proteomes" id="UP001370348">
    <property type="component" value="Chromosome"/>
</dbReference>
<feature type="transmembrane region" description="Helical" evidence="1">
    <location>
        <begin position="16"/>
        <end position="36"/>
    </location>
</feature>
<dbReference type="InterPro" id="IPR045590">
    <property type="entry name" value="DUF6463"/>
</dbReference>
<proteinExistence type="predicted"/>
<keyword evidence="1" id="KW-0472">Membrane</keyword>
<name>A0ABZ2M5L8_9BACT</name>
<feature type="transmembrane region" description="Helical" evidence="1">
    <location>
        <begin position="68"/>
        <end position="87"/>
    </location>
</feature>
<keyword evidence="3" id="KW-1185">Reference proteome</keyword>
<sequence length="147" mass="15736">MSESLDRLVSARARTWTVWAGRSMIGIGILHVLYFTKKTWPYWAGWMGGDLRGLDVASRGASFSHEGFWALPGGFTATLVLLGLVAIRMAKAGFSLPGYVGWGLGAWAALCSVICEPSGFPLGLVPAVLLVAAHSRNRADATNAMLR</sequence>
<evidence type="ECO:0000313" key="3">
    <source>
        <dbReference type="Proteomes" id="UP001370348"/>
    </source>
</evidence>
<dbReference type="RefSeq" id="WP_394827741.1">
    <property type="nucleotide sequence ID" value="NZ_CP089984.1"/>
</dbReference>
<protein>
    <submittedName>
        <fullName evidence="2">DUF6463 family protein</fullName>
    </submittedName>
</protein>
<keyword evidence="1" id="KW-0812">Transmembrane</keyword>
<reference evidence="2 3" key="1">
    <citation type="submission" date="2021-12" db="EMBL/GenBank/DDBJ databases">
        <title>Discovery of the Pendulisporaceae a myxobacterial family with distinct sporulation behavior and unique specialized metabolism.</title>
        <authorList>
            <person name="Garcia R."/>
            <person name="Popoff A."/>
            <person name="Bader C.D."/>
            <person name="Loehr J."/>
            <person name="Walesch S."/>
            <person name="Walt C."/>
            <person name="Boldt J."/>
            <person name="Bunk B."/>
            <person name="Haeckl F.J.F.P.J."/>
            <person name="Gunesch A.P."/>
            <person name="Birkelbach J."/>
            <person name="Nuebel U."/>
            <person name="Pietschmann T."/>
            <person name="Bach T."/>
            <person name="Mueller R."/>
        </authorList>
    </citation>
    <scope>NUCLEOTIDE SEQUENCE [LARGE SCALE GENOMIC DNA]</scope>
    <source>
        <strain evidence="2 3">MSr11954</strain>
    </source>
</reference>
<dbReference type="Pfam" id="PF20064">
    <property type="entry name" value="DUF6463"/>
    <property type="match status" value="1"/>
</dbReference>
<gene>
    <name evidence="2" type="ORF">LZC94_12670</name>
</gene>
<dbReference type="EMBL" id="CP089984">
    <property type="protein sequence ID" value="WXB18100.1"/>
    <property type="molecule type" value="Genomic_DNA"/>
</dbReference>